<dbReference type="GO" id="GO:0031267">
    <property type="term" value="F:small GTPase binding"/>
    <property type="evidence" value="ECO:0007669"/>
    <property type="project" value="InterPro"/>
</dbReference>
<dbReference type="InterPro" id="IPR001194">
    <property type="entry name" value="cDENN_dom"/>
</dbReference>
<feature type="region of interest" description="Disordered" evidence="1">
    <location>
        <begin position="416"/>
        <end position="456"/>
    </location>
</feature>
<evidence type="ECO:0000256" key="2">
    <source>
        <dbReference type="SAM" id="Phobius"/>
    </source>
</evidence>
<evidence type="ECO:0000313" key="5">
    <source>
        <dbReference type="WBParaSite" id="maker-uti_cns_0012084-snap-gene-0.3-mRNA-1"/>
    </source>
</evidence>
<dbReference type="InterPro" id="IPR047278">
    <property type="entry name" value="DEN5A/B"/>
</dbReference>
<dbReference type="SMART" id="SM00800">
    <property type="entry name" value="uDENN"/>
    <property type="match status" value="1"/>
</dbReference>
<accession>A0A1I8IFR5</accession>
<feature type="compositionally biased region" description="Low complexity" evidence="1">
    <location>
        <begin position="444"/>
        <end position="456"/>
    </location>
</feature>
<dbReference type="PANTHER" id="PTHR46070:SF1">
    <property type="entry name" value="PINSTRIPE, ISOFORM A"/>
    <property type="match status" value="1"/>
</dbReference>
<feature type="domain" description="UDENN" evidence="3">
    <location>
        <begin position="50"/>
        <end position="694"/>
    </location>
</feature>
<reference evidence="5" key="1">
    <citation type="submission" date="2016-11" db="UniProtKB">
        <authorList>
            <consortium name="WormBaseParasite"/>
        </authorList>
    </citation>
    <scope>IDENTIFICATION</scope>
</reference>
<evidence type="ECO:0000259" key="3">
    <source>
        <dbReference type="PROSITE" id="PS50211"/>
    </source>
</evidence>
<dbReference type="InterPro" id="IPR037516">
    <property type="entry name" value="Tripartite_DENN"/>
</dbReference>
<feature type="region of interest" description="Disordered" evidence="1">
    <location>
        <begin position="471"/>
        <end position="491"/>
    </location>
</feature>
<dbReference type="InterPro" id="IPR037213">
    <property type="entry name" value="Run_dom_sf"/>
</dbReference>
<dbReference type="InterPro" id="IPR005113">
    <property type="entry name" value="uDENN_dom"/>
</dbReference>
<feature type="compositionally biased region" description="Low complexity" evidence="1">
    <location>
        <begin position="548"/>
        <end position="593"/>
    </location>
</feature>
<feature type="compositionally biased region" description="Gly residues" evidence="1">
    <location>
        <begin position="1419"/>
        <end position="1429"/>
    </location>
</feature>
<proteinExistence type="predicted"/>
<keyword evidence="2" id="KW-0812">Transmembrane</keyword>
<feature type="transmembrane region" description="Helical" evidence="2">
    <location>
        <begin position="857"/>
        <end position="878"/>
    </location>
</feature>
<evidence type="ECO:0000256" key="1">
    <source>
        <dbReference type="SAM" id="MobiDB-lite"/>
    </source>
</evidence>
<feature type="transmembrane region" description="Helical" evidence="2">
    <location>
        <begin position="827"/>
        <end position="845"/>
    </location>
</feature>
<feature type="transmembrane region" description="Helical" evidence="2">
    <location>
        <begin position="1011"/>
        <end position="1031"/>
    </location>
</feature>
<feature type="region of interest" description="Disordered" evidence="1">
    <location>
        <begin position="548"/>
        <end position="595"/>
    </location>
</feature>
<dbReference type="GO" id="GO:0005085">
    <property type="term" value="F:guanyl-nucleotide exchange factor activity"/>
    <property type="evidence" value="ECO:0007669"/>
    <property type="project" value="InterPro"/>
</dbReference>
<keyword evidence="4" id="KW-1185">Reference proteome</keyword>
<evidence type="ECO:0000313" key="4">
    <source>
        <dbReference type="Proteomes" id="UP000095280"/>
    </source>
</evidence>
<dbReference type="Gene3D" id="3.40.50.11500">
    <property type="match status" value="1"/>
</dbReference>
<feature type="transmembrane region" description="Helical" evidence="2">
    <location>
        <begin position="915"/>
        <end position="938"/>
    </location>
</feature>
<feature type="transmembrane region" description="Helical" evidence="2">
    <location>
        <begin position="1071"/>
        <end position="1091"/>
    </location>
</feature>
<dbReference type="Pfam" id="PF02141">
    <property type="entry name" value="DENN"/>
    <property type="match status" value="1"/>
</dbReference>
<organism evidence="4 5">
    <name type="scientific">Macrostomum lignano</name>
    <dbReference type="NCBI Taxonomy" id="282301"/>
    <lineage>
        <taxon>Eukaryota</taxon>
        <taxon>Metazoa</taxon>
        <taxon>Spiralia</taxon>
        <taxon>Lophotrochozoa</taxon>
        <taxon>Platyhelminthes</taxon>
        <taxon>Rhabditophora</taxon>
        <taxon>Macrostomorpha</taxon>
        <taxon>Macrostomida</taxon>
        <taxon>Macrostomidae</taxon>
        <taxon>Macrostomum</taxon>
    </lineage>
</organism>
<name>A0A1I8IFR5_9PLAT</name>
<feature type="transmembrane region" description="Helical" evidence="2">
    <location>
        <begin position="884"/>
        <end position="908"/>
    </location>
</feature>
<keyword evidence="2" id="KW-0472">Membrane</keyword>
<feature type="transmembrane region" description="Helical" evidence="2">
    <location>
        <begin position="802"/>
        <end position="821"/>
    </location>
</feature>
<feature type="region of interest" description="Disordered" evidence="1">
    <location>
        <begin position="1395"/>
        <end position="1434"/>
    </location>
</feature>
<dbReference type="WBParaSite" id="maker-uti_cns_0012084-snap-gene-0.3-mRNA-1">
    <property type="protein sequence ID" value="maker-uti_cns_0012084-snap-gene-0.3-mRNA-1"/>
    <property type="gene ID" value="maker-uti_cns_0012084-snap-gene-0.3"/>
</dbReference>
<sequence>MSQRQQQQSTASTADDEPAESQNLVDYFYVVGLDLEMGLEHFNATGEGDSEAELLRTPPLERSYKCKVLHHFPEHTPGNQFDKDSIAMMTMPHGLTLRTDRSTEAAHPVAHHFLITREDGTRVHGVCIIYYEEVSASQVTSAISTLQSIYSQERATGFVDYESRAAMDTVSLHSLNCYSETSDRLFAAKAVGLLTRAPLLHSLEHWLWDLLSAVRWPRPPPLPLESYVYNLLFEVPLPPAGRSVAFRGVYRDLLAHSPGQHELPPFEFSLRHLVDMLQLDNLLQVYTCVLLEYRVVLFSEDYRNLILVAESITTLLFPFVWPHVYVPILPASLKHFLEAPVPFIMGLRLREDEDPEDVHLPSEANVCFVYIDQRRVKAPDDLPKLPNERELKQEITNILRLYPVDCDDHLASDWRNQLQQQQQQQQQMSRLSLGPSGDTDHHPAGPSGAEAAAAVGVAPAAAPGGIVKSQSFDADSGMSSTRSSYRHSVQSEANLQASASASAAAAAAAAADGFNRSDTLEHVYMLARTANVSLENLTERLAAAAAANASSNNNSTGAKTGAADPAAGRPGDSATPPPSSTATTSSSLMMKKSASPDEEMYEKRYHSMLKFNNAMREIFLNHFAFLLQDYDEYVKDGEQDVSDMVSGRDTNKFDKSAFVNDFPNAYLAFLSPFLETQIFEDLSKLSNQEDSNLRLFHDRIEQRKMQQQRLEGGPNADRLGMKIYQPGACIPESESLLIEKRRHPDTQCPAPHLLEGFPSGWQQADRVPGQLGKLNEDFLRHRPLCSHHSVLQTKDWKRVKRVTIISLFTNITAIISLFTNITAKISLFTNITAIISLFTNITAIISPFTNITAIISLFTNITVIISLFTNITAIISLFTNITAIISLFTNITAIISLFTNITVIISLFTNITAIISLFTNITAIISLFTNITAVISLFTNITVIISLFTNITAIISLFTNITVIISLFTNITAIISPFTNITVIISLFTNITAIISPFTNITVIISPFTNITAIISLFTNITAIISLFTNITAIISPFTNITAVISLFTNITAIISLFTNITVIISLFTNITAIISLFTNITAIISLFTNITKYMQENRVKSLRQPNLSDMAPSVMAQTNWKFVEALLKECKSKMAAHQANQTLPCAPITRWQACAAVTLPACSARRQLTSSTISNWCASSKEVHTDVGKSRAFVRLALEKKLLHAHIKRLLSRFSPAQGTLQTIRFPTLRRGARTIPISLAVAQCCRLFFVQFEFAGYYYVLYRAKKYSGASTSATAWFCLNGQLADTGLLALPKGQMQFQFEHPNLGGLTTLRIVTTTPASRLAGLSNSCWCRTPTPATCTGSTAAGGSAATLMTAARSWPNCSARPVPAGRPVLCPVAAAAAAPLAGSAARARSQRGGGFPSLSRRGSTATSSGEVGPGGGVGGNPAGPAAAAASSSSSAAAAAGATAESAQQGLSDAVNAVVKFFHGRESPLHQLTLLLCGEAGLVPALETALHLGFRSARFFHMRKLYVWDFVDKAVHHCLGQLVTMETGRKLQATVFCRSAKRIDNAASLGKDSKLQVWLCVGLTRPPTIRLAVAAVRESARRPVLRAGQFYARPGSARSTVGIVELAAGIPNPAGSSANARE</sequence>
<feature type="transmembrane region" description="Helical" evidence="2">
    <location>
        <begin position="981"/>
        <end position="1005"/>
    </location>
</feature>
<dbReference type="SMART" id="SM00801">
    <property type="entry name" value="dDENN"/>
    <property type="match status" value="1"/>
</dbReference>
<keyword evidence="2" id="KW-1133">Transmembrane helix</keyword>
<feature type="transmembrane region" description="Helical" evidence="2">
    <location>
        <begin position="944"/>
        <end position="969"/>
    </location>
</feature>
<protein>
    <submittedName>
        <fullName evidence="5">UDENN domain-containing protein</fullName>
    </submittedName>
</protein>
<dbReference type="SMART" id="SM00799">
    <property type="entry name" value="DENN"/>
    <property type="match status" value="1"/>
</dbReference>
<dbReference type="InterPro" id="IPR005112">
    <property type="entry name" value="dDENN_dom"/>
</dbReference>
<dbReference type="Gene3D" id="2.60.60.20">
    <property type="entry name" value="PLAT/LH2 domain"/>
    <property type="match status" value="1"/>
</dbReference>
<dbReference type="Gene3D" id="1.20.58.900">
    <property type="match status" value="1"/>
</dbReference>
<dbReference type="Proteomes" id="UP000095280">
    <property type="component" value="Unplaced"/>
</dbReference>
<dbReference type="PROSITE" id="PS50211">
    <property type="entry name" value="DENN"/>
    <property type="match status" value="1"/>
</dbReference>
<feature type="transmembrane region" description="Helical" evidence="2">
    <location>
        <begin position="1043"/>
        <end position="1065"/>
    </location>
</feature>
<dbReference type="InterPro" id="IPR043153">
    <property type="entry name" value="DENN_C"/>
</dbReference>
<dbReference type="Pfam" id="PF03456">
    <property type="entry name" value="uDENN"/>
    <property type="match status" value="1"/>
</dbReference>
<dbReference type="SUPFAM" id="SSF140741">
    <property type="entry name" value="RUN domain-like"/>
    <property type="match status" value="2"/>
</dbReference>
<feature type="compositionally biased region" description="Low complexity" evidence="1">
    <location>
        <begin position="417"/>
        <end position="427"/>
    </location>
</feature>
<dbReference type="PANTHER" id="PTHR46070">
    <property type="entry name" value="PINSTRIPE, ISOFORM A"/>
    <property type="match status" value="1"/>
</dbReference>